<comment type="similarity">
    <text evidence="2">Belongs to the universal ribosomal protein uL10 family.</text>
</comment>
<dbReference type="SUPFAM" id="SSF160369">
    <property type="entry name" value="Ribosomal protein L10-like"/>
    <property type="match status" value="1"/>
</dbReference>
<evidence type="ECO:0000256" key="3">
    <source>
        <dbReference type="ARBA" id="ARBA00022980"/>
    </source>
</evidence>
<name>A0A8E6B697_9BACT</name>
<dbReference type="InterPro" id="IPR047865">
    <property type="entry name" value="Ribosomal_uL10_bac_type"/>
</dbReference>
<dbReference type="Pfam" id="PF00466">
    <property type="entry name" value="Ribosomal_L10"/>
    <property type="match status" value="1"/>
</dbReference>
<dbReference type="AlphaFoldDB" id="A0A8E6B697"/>
<reference evidence="7" key="1">
    <citation type="submission" date="2021-05" db="EMBL/GenBank/DDBJ databases">
        <title>Complete genome sequence of the cellulolytic planctomycete Telmatocola sphagniphila SP2T and characterization of the first cellulase from planctomycetes.</title>
        <authorList>
            <person name="Rakitin A.L."/>
            <person name="Beletsky A.V."/>
            <person name="Naumoff D.G."/>
            <person name="Kulichevskaya I.S."/>
            <person name="Mardanov A.V."/>
            <person name="Ravin N.V."/>
            <person name="Dedysh S.N."/>
        </authorList>
    </citation>
    <scope>NUCLEOTIDE SEQUENCE</scope>
    <source>
        <strain evidence="7">SP2T</strain>
    </source>
</reference>
<dbReference type="PANTHER" id="PTHR11560">
    <property type="entry name" value="39S RIBOSOMAL PROTEIN L10, MITOCHONDRIAL"/>
    <property type="match status" value="1"/>
</dbReference>
<dbReference type="Proteomes" id="UP000676194">
    <property type="component" value="Chromosome"/>
</dbReference>
<dbReference type="RefSeq" id="WP_213497024.1">
    <property type="nucleotide sequence ID" value="NZ_CP074694.1"/>
</dbReference>
<dbReference type="EMBL" id="CP074694">
    <property type="protein sequence ID" value="QVL32249.1"/>
    <property type="molecule type" value="Genomic_DNA"/>
</dbReference>
<evidence type="ECO:0000256" key="2">
    <source>
        <dbReference type="ARBA" id="ARBA00008889"/>
    </source>
</evidence>
<evidence type="ECO:0000313" key="7">
    <source>
        <dbReference type="EMBL" id="QVL32249.1"/>
    </source>
</evidence>
<keyword evidence="4" id="KW-0687">Ribonucleoprotein</keyword>
<evidence type="ECO:0000256" key="5">
    <source>
        <dbReference type="ARBA" id="ARBA00035202"/>
    </source>
</evidence>
<keyword evidence="3 7" id="KW-0689">Ribosomal protein</keyword>
<dbReference type="Gene3D" id="3.30.70.1730">
    <property type="match status" value="1"/>
</dbReference>
<dbReference type="KEGG" id="tsph:KIH39_26025"/>
<dbReference type="InterPro" id="IPR001790">
    <property type="entry name" value="Ribosomal_uL10"/>
</dbReference>
<dbReference type="InterPro" id="IPR043141">
    <property type="entry name" value="Ribosomal_uL10-like_sf"/>
</dbReference>
<gene>
    <name evidence="7" type="primary">rplJ</name>
    <name evidence="7" type="ORF">KIH39_26025</name>
</gene>
<dbReference type="NCBIfam" id="NF000955">
    <property type="entry name" value="PRK00099.1-1"/>
    <property type="match status" value="1"/>
</dbReference>
<evidence type="ECO:0000256" key="1">
    <source>
        <dbReference type="ARBA" id="ARBA00002633"/>
    </source>
</evidence>
<evidence type="ECO:0000256" key="6">
    <source>
        <dbReference type="ARBA" id="ARBA00035502"/>
    </source>
</evidence>
<sequence>MSKLVKKMELDALTKTFTGVKDMVLLAPEKIGSLLEYNIRRDLRAKKVRLHMVKNTLARKVFKENGVVVDDKYWSGTTLVAWGGDSIKDLSKAVDALMKDIVKKNPKDENKLKVKIAVADGNSVSLDQAMKMPTRLEAIGEIISMIMGPASEIAGALTGPASSVASQIASIADGKAGVEATPAA</sequence>
<evidence type="ECO:0000313" key="8">
    <source>
        <dbReference type="Proteomes" id="UP000676194"/>
    </source>
</evidence>
<dbReference type="GO" id="GO:1990904">
    <property type="term" value="C:ribonucleoprotein complex"/>
    <property type="evidence" value="ECO:0007669"/>
    <property type="project" value="UniProtKB-KW"/>
</dbReference>
<protein>
    <recommendedName>
        <fullName evidence="5">Large ribosomal subunit protein uL10</fullName>
    </recommendedName>
    <alternativeName>
        <fullName evidence="6">50S ribosomal protein L10</fullName>
    </alternativeName>
</protein>
<evidence type="ECO:0000256" key="4">
    <source>
        <dbReference type="ARBA" id="ARBA00023274"/>
    </source>
</evidence>
<accession>A0A8E6B697</accession>
<dbReference type="GO" id="GO:0005840">
    <property type="term" value="C:ribosome"/>
    <property type="evidence" value="ECO:0007669"/>
    <property type="project" value="UniProtKB-KW"/>
</dbReference>
<organism evidence="7 8">
    <name type="scientific">Telmatocola sphagniphila</name>
    <dbReference type="NCBI Taxonomy" id="1123043"/>
    <lineage>
        <taxon>Bacteria</taxon>
        <taxon>Pseudomonadati</taxon>
        <taxon>Planctomycetota</taxon>
        <taxon>Planctomycetia</taxon>
        <taxon>Gemmatales</taxon>
        <taxon>Gemmataceae</taxon>
    </lineage>
</organism>
<proteinExistence type="inferred from homology"/>
<keyword evidence="8" id="KW-1185">Reference proteome</keyword>
<comment type="function">
    <text evidence="1">Forms part of the ribosomal stalk, playing a central role in the interaction of the ribosome with GTP-bound translation factors.</text>
</comment>